<proteinExistence type="predicted"/>
<evidence type="ECO:0000313" key="1">
    <source>
        <dbReference type="EMBL" id="RXF72900.1"/>
    </source>
</evidence>
<protein>
    <submittedName>
        <fullName evidence="1">DUF1491 family protein</fullName>
    </submittedName>
</protein>
<dbReference type="EMBL" id="RYFI01000011">
    <property type="protein sequence ID" value="RXF72900.1"/>
    <property type="molecule type" value="Genomic_DNA"/>
</dbReference>
<dbReference type="InterPro" id="IPR009964">
    <property type="entry name" value="DUF1491"/>
</dbReference>
<keyword evidence="2" id="KW-1185">Reference proteome</keyword>
<name>A0A4Q0MHB9_9HYPH</name>
<accession>A0A4Q0MHB9</accession>
<dbReference type="RefSeq" id="WP_128777761.1">
    <property type="nucleotide sequence ID" value="NZ_RYFI01000011.1"/>
</dbReference>
<sequence>MSARLKSEFWVSAYVRRCQLAGAYALVRRRGASEAGAIFIVVDRLDRTNDLYGPALQSEADDVRGRGFERLLEAVDGLVVEERLAKETRFDTDLWIVVVEDREGRAHLDEI</sequence>
<reference evidence="1 2" key="1">
    <citation type="submission" date="2018-12" db="EMBL/GenBank/DDBJ databases">
        <title>bacterium Hansschlegelia zhihuaiae S113.</title>
        <authorList>
            <person name="He J."/>
        </authorList>
    </citation>
    <scope>NUCLEOTIDE SEQUENCE [LARGE SCALE GENOMIC DNA]</scope>
    <source>
        <strain evidence="1 2">S 113</strain>
    </source>
</reference>
<gene>
    <name evidence="1" type="ORF">EK403_12145</name>
</gene>
<comment type="caution">
    <text evidence="1">The sequence shown here is derived from an EMBL/GenBank/DDBJ whole genome shotgun (WGS) entry which is preliminary data.</text>
</comment>
<dbReference type="Gene3D" id="3.40.1530.20">
    <property type="entry name" value="Protein of unknown function (DUF1491)"/>
    <property type="match status" value="1"/>
</dbReference>
<dbReference type="Proteomes" id="UP000289708">
    <property type="component" value="Unassembled WGS sequence"/>
</dbReference>
<dbReference type="Pfam" id="PF07372">
    <property type="entry name" value="DUF1491"/>
    <property type="match status" value="1"/>
</dbReference>
<dbReference type="OrthoDB" id="9809136at2"/>
<dbReference type="AlphaFoldDB" id="A0A4Q0MHB9"/>
<evidence type="ECO:0000313" key="2">
    <source>
        <dbReference type="Proteomes" id="UP000289708"/>
    </source>
</evidence>
<organism evidence="1 2">
    <name type="scientific">Hansschlegelia zhihuaiae</name>
    <dbReference type="NCBI Taxonomy" id="405005"/>
    <lineage>
        <taxon>Bacteria</taxon>
        <taxon>Pseudomonadati</taxon>
        <taxon>Pseudomonadota</taxon>
        <taxon>Alphaproteobacteria</taxon>
        <taxon>Hyphomicrobiales</taxon>
        <taxon>Methylopilaceae</taxon>
        <taxon>Hansschlegelia</taxon>
    </lineage>
</organism>